<feature type="region of interest" description="Disordered" evidence="1">
    <location>
        <begin position="484"/>
        <end position="511"/>
    </location>
</feature>
<reference evidence="3" key="2">
    <citation type="submission" date="2020-10" db="EMBL/GenBank/DDBJ databases">
        <authorList>
            <person name="Cooper E.A."/>
            <person name="Brenton Z.W."/>
            <person name="Flinn B.S."/>
            <person name="Jenkins J."/>
            <person name="Shu S."/>
            <person name="Flowers D."/>
            <person name="Luo F."/>
            <person name="Wang Y."/>
            <person name="Xia P."/>
            <person name="Barry K."/>
            <person name="Daum C."/>
            <person name="Lipzen A."/>
            <person name="Yoshinaga Y."/>
            <person name="Schmutz J."/>
            <person name="Saski C."/>
            <person name="Vermerris W."/>
            <person name="Kresovich S."/>
        </authorList>
    </citation>
    <scope>NUCLEOTIDE SEQUENCE</scope>
</reference>
<comment type="caution">
    <text evidence="3">The sequence shown here is derived from an EMBL/GenBank/DDBJ whole genome shotgun (WGS) entry which is preliminary data.</text>
</comment>
<feature type="signal peptide" evidence="2">
    <location>
        <begin position="1"/>
        <end position="41"/>
    </location>
</feature>
<organism evidence="3 4">
    <name type="scientific">Sorghum bicolor</name>
    <name type="common">Sorghum</name>
    <name type="synonym">Sorghum vulgare</name>
    <dbReference type="NCBI Taxonomy" id="4558"/>
    <lineage>
        <taxon>Eukaryota</taxon>
        <taxon>Viridiplantae</taxon>
        <taxon>Streptophyta</taxon>
        <taxon>Embryophyta</taxon>
        <taxon>Tracheophyta</taxon>
        <taxon>Spermatophyta</taxon>
        <taxon>Magnoliopsida</taxon>
        <taxon>Liliopsida</taxon>
        <taxon>Poales</taxon>
        <taxon>Poaceae</taxon>
        <taxon>PACMAD clade</taxon>
        <taxon>Panicoideae</taxon>
        <taxon>Andropogonodae</taxon>
        <taxon>Andropogoneae</taxon>
        <taxon>Sorghinae</taxon>
        <taxon>Sorghum</taxon>
    </lineage>
</organism>
<name>A0A921UKL6_SORBI</name>
<keyword evidence="2" id="KW-0732">Signal</keyword>
<evidence type="ECO:0000313" key="4">
    <source>
        <dbReference type="Proteomes" id="UP000807115"/>
    </source>
</evidence>
<gene>
    <name evidence="3" type="ORF">BDA96_04G174900</name>
</gene>
<accession>A0A921UKL6</accession>
<feature type="compositionally biased region" description="Low complexity" evidence="1">
    <location>
        <begin position="220"/>
        <end position="237"/>
    </location>
</feature>
<evidence type="ECO:0000256" key="2">
    <source>
        <dbReference type="SAM" id="SignalP"/>
    </source>
</evidence>
<dbReference type="AlphaFoldDB" id="A0A921UKL6"/>
<feature type="chain" id="PRO_5036918689" evidence="2">
    <location>
        <begin position="42"/>
        <end position="584"/>
    </location>
</feature>
<proteinExistence type="predicted"/>
<reference evidence="3" key="1">
    <citation type="journal article" date="2019" name="BMC Genomics">
        <title>A new reference genome for Sorghum bicolor reveals high levels of sequence similarity between sweet and grain genotypes: implications for the genetics of sugar metabolism.</title>
        <authorList>
            <person name="Cooper E.A."/>
            <person name="Brenton Z.W."/>
            <person name="Flinn B.S."/>
            <person name="Jenkins J."/>
            <person name="Shu S."/>
            <person name="Flowers D."/>
            <person name="Luo F."/>
            <person name="Wang Y."/>
            <person name="Xia P."/>
            <person name="Barry K."/>
            <person name="Daum C."/>
            <person name="Lipzen A."/>
            <person name="Yoshinaga Y."/>
            <person name="Schmutz J."/>
            <person name="Saski C."/>
            <person name="Vermerris W."/>
            <person name="Kresovich S."/>
        </authorList>
    </citation>
    <scope>NUCLEOTIDE SEQUENCE</scope>
</reference>
<evidence type="ECO:0000256" key="1">
    <source>
        <dbReference type="SAM" id="MobiDB-lite"/>
    </source>
</evidence>
<protein>
    <submittedName>
        <fullName evidence="3">Uncharacterized protein</fullName>
    </submittedName>
</protein>
<dbReference type="Proteomes" id="UP000807115">
    <property type="component" value="Chromosome 4"/>
</dbReference>
<sequence length="584" mass="61406">MLGAKIGSLFPSIQSKPNNRAHPSAAAVLTVLVLLALPLSSCPNHGGDIHAIGQLHISVAFASGPGYLRKELVSSTELKDPRFLYRPGESPSSAAPICLLASAAVRRLLTHTLSSDHRRDADNKQRRLDPARAPTAVSSFLLQAPDLEVAHLPVVARHQKLRRVVHDVAESGPVAVHRAPAAAVALAPRLAVRRRRRLLGPQQLLVRRLHALPPHRPVQPADFPARGAAKAAAPDPDGAARAIGRVGQALAAAAGLRADAVGAAGGGPLAWVVDGSVVEGPPGAVPVVGAEVAAGLQSHAAEGADAAVEGVEGEHVGGWPLPLVHGEEAVGLHARVGRAAAGHDLGLGLHRRVPEVHGGSDAAARRRRRRRRLDVEPEVIGPQPHGEAPVQGVKRRRGGEVLALDDGLRRVVEALPHDVGRTGTGSLDLEVGRVEEDGAVAGRGRGGPEHLVGRAVGEDEAAVEGEGGGCRPWREAVGDCAPEREGRREVEDGEVQHGGVDAEEAEREDAGGVGEHWLELRVGLVVGDGEALAQLLRRGRRCLAGGAAAGQRRYQRRRSHALHQYKMNPSHHCFHVSSRWSVVF</sequence>
<feature type="region of interest" description="Disordered" evidence="1">
    <location>
        <begin position="216"/>
        <end position="237"/>
    </location>
</feature>
<dbReference type="EMBL" id="CM027683">
    <property type="protein sequence ID" value="KAG0533231.1"/>
    <property type="molecule type" value="Genomic_DNA"/>
</dbReference>
<evidence type="ECO:0000313" key="3">
    <source>
        <dbReference type="EMBL" id="KAG0533231.1"/>
    </source>
</evidence>